<dbReference type="SUPFAM" id="SSF51206">
    <property type="entry name" value="cAMP-binding domain-like"/>
    <property type="match status" value="1"/>
</dbReference>
<dbReference type="Proteomes" id="UP000765507">
    <property type="component" value="Unassembled WGS sequence"/>
</dbReference>
<dbReference type="AlphaFoldDB" id="A0A8T1SUS2"/>
<gene>
    <name evidence="2" type="primary">CNBD1</name>
    <name evidence="2" type="ORF">G0U57_021020</name>
</gene>
<dbReference type="Gene3D" id="2.60.120.10">
    <property type="entry name" value="Jelly Rolls"/>
    <property type="match status" value="1"/>
</dbReference>
<name>A0A8T1SUS2_CHESE</name>
<dbReference type="EMBL" id="JAHGAV010000091">
    <property type="protein sequence ID" value="KAG6932638.1"/>
    <property type="molecule type" value="Genomic_DNA"/>
</dbReference>
<dbReference type="InterPro" id="IPR014710">
    <property type="entry name" value="RmlC-like_jellyroll"/>
</dbReference>
<sequence>MFFYQRLLREFLVVAFLVAVLLKGGEISTFVGFIKSGYCNVYRETEALVKLPLGKMVKQIRQVLVGHLHEKQSFGEVSILLQTPFTCRVITATDVKLGIIDASDILGKY</sequence>
<dbReference type="Pfam" id="PF00027">
    <property type="entry name" value="cNMP_binding"/>
    <property type="match status" value="1"/>
</dbReference>
<reference evidence="2 3" key="1">
    <citation type="journal article" date="2020" name="G3 (Bethesda)">
        <title>Draft Genome of the Common Snapping Turtle, Chelydra serpentina, a Model for Phenotypic Plasticity in Reptiles.</title>
        <authorList>
            <person name="Das D."/>
            <person name="Singh S.K."/>
            <person name="Bierstedt J."/>
            <person name="Erickson A."/>
            <person name="Galli G.L.J."/>
            <person name="Crossley D.A. 2nd"/>
            <person name="Rhen T."/>
        </authorList>
    </citation>
    <scope>NUCLEOTIDE SEQUENCE [LARGE SCALE GENOMIC DNA]</scope>
    <source>
        <strain evidence="2">KW</strain>
    </source>
</reference>
<comment type="caution">
    <text evidence="2">The sequence shown here is derived from an EMBL/GenBank/DDBJ whole genome shotgun (WGS) entry which is preliminary data.</text>
</comment>
<organism evidence="2 3">
    <name type="scientific">Chelydra serpentina</name>
    <name type="common">Snapping turtle</name>
    <name type="synonym">Testudo serpentina</name>
    <dbReference type="NCBI Taxonomy" id="8475"/>
    <lineage>
        <taxon>Eukaryota</taxon>
        <taxon>Metazoa</taxon>
        <taxon>Chordata</taxon>
        <taxon>Craniata</taxon>
        <taxon>Vertebrata</taxon>
        <taxon>Euteleostomi</taxon>
        <taxon>Archelosauria</taxon>
        <taxon>Testudinata</taxon>
        <taxon>Testudines</taxon>
        <taxon>Cryptodira</taxon>
        <taxon>Durocryptodira</taxon>
        <taxon>Americhelydia</taxon>
        <taxon>Chelydroidea</taxon>
        <taxon>Chelydridae</taxon>
        <taxon>Chelydra</taxon>
    </lineage>
</organism>
<dbReference type="InterPro" id="IPR000595">
    <property type="entry name" value="cNMP-bd_dom"/>
</dbReference>
<accession>A0A8T1SUS2</accession>
<evidence type="ECO:0000259" key="1">
    <source>
        <dbReference type="PROSITE" id="PS50042"/>
    </source>
</evidence>
<protein>
    <submittedName>
        <fullName evidence="2">Cyclic nucleotide binding domain containing 1</fullName>
    </submittedName>
</protein>
<dbReference type="OrthoDB" id="5966510at2759"/>
<evidence type="ECO:0000313" key="2">
    <source>
        <dbReference type="EMBL" id="KAG6932638.1"/>
    </source>
</evidence>
<feature type="domain" description="Cyclic nucleotide-binding" evidence="1">
    <location>
        <begin position="21"/>
        <end position="101"/>
    </location>
</feature>
<keyword evidence="3" id="KW-1185">Reference proteome</keyword>
<proteinExistence type="predicted"/>
<dbReference type="InterPro" id="IPR018490">
    <property type="entry name" value="cNMP-bd_dom_sf"/>
</dbReference>
<dbReference type="PROSITE" id="PS50042">
    <property type="entry name" value="CNMP_BINDING_3"/>
    <property type="match status" value="1"/>
</dbReference>
<evidence type="ECO:0000313" key="3">
    <source>
        <dbReference type="Proteomes" id="UP000765507"/>
    </source>
</evidence>